<evidence type="ECO:0000259" key="2">
    <source>
        <dbReference type="PROSITE" id="PS50883"/>
    </source>
</evidence>
<feature type="domain" description="GGDEF" evidence="3">
    <location>
        <begin position="365"/>
        <end position="498"/>
    </location>
</feature>
<evidence type="ECO:0000313" key="5">
    <source>
        <dbReference type="Proteomes" id="UP001198163"/>
    </source>
</evidence>
<evidence type="ECO:0000259" key="3">
    <source>
        <dbReference type="PROSITE" id="PS50887"/>
    </source>
</evidence>
<dbReference type="Gene3D" id="3.20.20.450">
    <property type="entry name" value="EAL domain"/>
    <property type="match status" value="1"/>
</dbReference>
<dbReference type="PROSITE" id="PS50887">
    <property type="entry name" value="GGDEF"/>
    <property type="match status" value="1"/>
</dbReference>
<keyword evidence="1" id="KW-0812">Transmembrane</keyword>
<dbReference type="GO" id="GO:0071111">
    <property type="term" value="F:cyclic-guanylate-specific phosphodiesterase activity"/>
    <property type="evidence" value="ECO:0007669"/>
    <property type="project" value="InterPro"/>
</dbReference>
<dbReference type="SUPFAM" id="SSF55073">
    <property type="entry name" value="Nucleotide cyclase"/>
    <property type="match status" value="1"/>
</dbReference>
<dbReference type="InterPro" id="IPR050706">
    <property type="entry name" value="Cyclic-di-GMP_PDE-like"/>
</dbReference>
<dbReference type="EMBL" id="JAINWA010000001">
    <property type="protein sequence ID" value="MCD1653414.1"/>
    <property type="molecule type" value="Genomic_DNA"/>
</dbReference>
<keyword evidence="1" id="KW-1133">Transmembrane helix</keyword>
<dbReference type="InterPro" id="IPR001633">
    <property type="entry name" value="EAL_dom"/>
</dbReference>
<dbReference type="AlphaFoldDB" id="A0AAE3JJX1"/>
<dbReference type="SMART" id="SM00267">
    <property type="entry name" value="GGDEF"/>
    <property type="match status" value="1"/>
</dbReference>
<protein>
    <submittedName>
        <fullName evidence="4">GGDEF domain-containing protein</fullName>
    </submittedName>
</protein>
<dbReference type="CDD" id="cd01948">
    <property type="entry name" value="EAL"/>
    <property type="match status" value="1"/>
</dbReference>
<sequence>MTKTVKAHTDNALTELKRIPVLPLAAVMAAILGISALTAYVYLDAVVADSKETLMDQLDRSAKLSSSYLRNRLRFVRILAQEASTELSDTPTERELLDLSRKLQLINTAGIFADVGFIDSRYDYYTCKGEKIPLEELPGIERAFKGETGISLPFHDAASNERRIIFFSPVVVDGSVRAVIAGSQPTNILEEQFTQDFMKGMGRCYFIDFQGNIILYSRSSPYRDKKALFDILAAYTEVPETGYEELRRQALDFRDSNDRITSVANKKGGSLILGYKSFPDYPDWKILCIIDQDSILRGSFTLLGKIYLFSAFLLTGVLILLAIIFLQRSKSRSRLYQVAFIDEVTDGWNYTYFKKNASSLIDADDRYFIFRLDIAHFKYINRSLGNDTGNLVLKAVYDCIRSHEGSNPCLLASRVINDEFIALCRDDDPANPDPAKQLIAELNRLPKARGFSCNLQYYIGASRVPPGETDLERTTDFAYVAQKNYEKAAVKKQYLFDTAMFRASHMEDIIESHMEEALLAGEFRVFLQPKVDIATGRTVNAEALIRWDSPRFGFMSPDEFVPLFERNGFIQRLDFYVLDTVCSWMKERIKQRLPYVPISVNQSRLHCYNNEYITQVLDITTRHSVPFRDIEFEITESVVLENIETLARYFAALRSLGFKISIDDFGSGNTALSFLKSLDVDIVKIDKSLIDDAESSHKRRTMMKHIIAMSHELGMEVVCEGVETRSQLDIVRSMGCDIVQGYYYSKALSKDDFFTIINDEFAESQASIC</sequence>
<reference evidence="4" key="1">
    <citation type="submission" date="2021-08" db="EMBL/GenBank/DDBJ databases">
        <title>Comparative analyses of Brucepasteria parasyntrophica and Teretinema zuelzerae.</title>
        <authorList>
            <person name="Song Y."/>
            <person name="Brune A."/>
        </authorList>
    </citation>
    <scope>NUCLEOTIDE SEQUENCE</scope>
    <source>
        <strain evidence="4">DSM 1903</strain>
    </source>
</reference>
<dbReference type="SMART" id="SM00052">
    <property type="entry name" value="EAL"/>
    <property type="match status" value="1"/>
</dbReference>
<dbReference type="InterPro" id="IPR029787">
    <property type="entry name" value="Nucleotide_cyclase"/>
</dbReference>
<dbReference type="RefSeq" id="WP_230752376.1">
    <property type="nucleotide sequence ID" value="NZ_JAINWA010000001.1"/>
</dbReference>
<dbReference type="SUPFAM" id="SSF141868">
    <property type="entry name" value="EAL domain-like"/>
    <property type="match status" value="1"/>
</dbReference>
<dbReference type="InterPro" id="IPR035919">
    <property type="entry name" value="EAL_sf"/>
</dbReference>
<evidence type="ECO:0000313" key="4">
    <source>
        <dbReference type="EMBL" id="MCD1653414.1"/>
    </source>
</evidence>
<feature type="domain" description="EAL" evidence="2">
    <location>
        <begin position="507"/>
        <end position="761"/>
    </location>
</feature>
<proteinExistence type="predicted"/>
<dbReference type="Pfam" id="PF00563">
    <property type="entry name" value="EAL"/>
    <property type="match status" value="1"/>
</dbReference>
<feature type="transmembrane region" description="Helical" evidence="1">
    <location>
        <begin position="21"/>
        <end position="43"/>
    </location>
</feature>
<name>A0AAE3JJX1_9SPIR</name>
<organism evidence="4 5">
    <name type="scientific">Teretinema zuelzerae</name>
    <dbReference type="NCBI Taxonomy" id="156"/>
    <lineage>
        <taxon>Bacteria</taxon>
        <taxon>Pseudomonadati</taxon>
        <taxon>Spirochaetota</taxon>
        <taxon>Spirochaetia</taxon>
        <taxon>Spirochaetales</taxon>
        <taxon>Treponemataceae</taxon>
        <taxon>Teretinema</taxon>
    </lineage>
</organism>
<dbReference type="InterPro" id="IPR000160">
    <property type="entry name" value="GGDEF_dom"/>
</dbReference>
<dbReference type="PANTHER" id="PTHR33121:SF70">
    <property type="entry name" value="SIGNALING PROTEIN YKOW"/>
    <property type="match status" value="1"/>
</dbReference>
<dbReference type="InterPro" id="IPR043128">
    <property type="entry name" value="Rev_trsase/Diguanyl_cyclase"/>
</dbReference>
<dbReference type="Pfam" id="PF00990">
    <property type="entry name" value="GGDEF"/>
    <property type="match status" value="1"/>
</dbReference>
<feature type="transmembrane region" description="Helical" evidence="1">
    <location>
        <begin position="306"/>
        <end position="326"/>
    </location>
</feature>
<gene>
    <name evidence="4" type="ORF">K7J14_01710</name>
</gene>
<dbReference type="PANTHER" id="PTHR33121">
    <property type="entry name" value="CYCLIC DI-GMP PHOSPHODIESTERASE PDEF"/>
    <property type="match status" value="1"/>
</dbReference>
<evidence type="ECO:0000256" key="1">
    <source>
        <dbReference type="SAM" id="Phobius"/>
    </source>
</evidence>
<dbReference type="PROSITE" id="PS50883">
    <property type="entry name" value="EAL"/>
    <property type="match status" value="1"/>
</dbReference>
<keyword evidence="5" id="KW-1185">Reference proteome</keyword>
<dbReference type="Proteomes" id="UP001198163">
    <property type="component" value="Unassembled WGS sequence"/>
</dbReference>
<comment type="caution">
    <text evidence="4">The sequence shown here is derived from an EMBL/GenBank/DDBJ whole genome shotgun (WGS) entry which is preliminary data.</text>
</comment>
<dbReference type="Gene3D" id="3.30.70.270">
    <property type="match status" value="1"/>
</dbReference>
<keyword evidence="1" id="KW-0472">Membrane</keyword>
<accession>A0AAE3JJX1</accession>